<reference evidence="2 3" key="1">
    <citation type="journal article" date="2012" name="PLoS Pathog.">
        <title>Diverse lifestyles and strategies of plant pathogenesis encoded in the genomes of eighteen Dothideomycetes fungi.</title>
        <authorList>
            <person name="Ohm R.A."/>
            <person name="Feau N."/>
            <person name="Henrissat B."/>
            <person name="Schoch C.L."/>
            <person name="Horwitz B.A."/>
            <person name="Barry K.W."/>
            <person name="Condon B.J."/>
            <person name="Copeland A.C."/>
            <person name="Dhillon B."/>
            <person name="Glaser F."/>
            <person name="Hesse C.N."/>
            <person name="Kosti I."/>
            <person name="LaButti K."/>
            <person name="Lindquist E.A."/>
            <person name="Lucas S."/>
            <person name="Salamov A.A."/>
            <person name="Bradshaw R.E."/>
            <person name="Ciuffetti L."/>
            <person name="Hamelin R.C."/>
            <person name="Kema G.H.J."/>
            <person name="Lawrence C."/>
            <person name="Scott J.A."/>
            <person name="Spatafora J.W."/>
            <person name="Turgeon B.G."/>
            <person name="de Wit P.J.G.M."/>
            <person name="Zhong S."/>
            <person name="Goodwin S.B."/>
            <person name="Grigoriev I.V."/>
        </authorList>
    </citation>
    <scope>NUCLEOTIDE SEQUENCE [LARGE SCALE GENOMIC DNA]</scope>
    <source>
        <strain evidence="3">28A</strain>
    </source>
</reference>
<organism evidence="2 3">
    <name type="scientific">Exserohilum turcicum (strain 28A)</name>
    <name type="common">Northern leaf blight fungus</name>
    <name type="synonym">Setosphaeria turcica</name>
    <dbReference type="NCBI Taxonomy" id="671987"/>
    <lineage>
        <taxon>Eukaryota</taxon>
        <taxon>Fungi</taxon>
        <taxon>Dikarya</taxon>
        <taxon>Ascomycota</taxon>
        <taxon>Pezizomycotina</taxon>
        <taxon>Dothideomycetes</taxon>
        <taxon>Pleosporomycetidae</taxon>
        <taxon>Pleosporales</taxon>
        <taxon>Pleosporineae</taxon>
        <taxon>Pleosporaceae</taxon>
        <taxon>Exserohilum</taxon>
    </lineage>
</organism>
<evidence type="ECO:0000313" key="3">
    <source>
        <dbReference type="Proteomes" id="UP000016935"/>
    </source>
</evidence>
<keyword evidence="1" id="KW-1133">Transmembrane helix</keyword>
<dbReference type="RefSeq" id="XP_008030518.1">
    <property type="nucleotide sequence ID" value="XM_008032327.1"/>
</dbReference>
<dbReference type="HOGENOM" id="CLU_1462193_0_0_1"/>
<keyword evidence="1" id="KW-0812">Transmembrane</keyword>
<dbReference type="PANTHER" id="PTHR35043:SF7">
    <property type="entry name" value="TRANSCRIPTION FACTOR DOMAIN-CONTAINING PROTEIN"/>
    <property type="match status" value="1"/>
</dbReference>
<evidence type="ECO:0000256" key="1">
    <source>
        <dbReference type="SAM" id="Phobius"/>
    </source>
</evidence>
<feature type="transmembrane region" description="Helical" evidence="1">
    <location>
        <begin position="82"/>
        <end position="104"/>
    </location>
</feature>
<keyword evidence="3" id="KW-1185">Reference proteome</keyword>
<dbReference type="PANTHER" id="PTHR35043">
    <property type="entry name" value="TRANSCRIPTION FACTOR DOMAIN-CONTAINING PROTEIN"/>
    <property type="match status" value="1"/>
</dbReference>
<protein>
    <submittedName>
        <fullName evidence="2">Uncharacterized protein</fullName>
    </submittedName>
</protein>
<dbReference type="GeneID" id="19399550"/>
<proteinExistence type="predicted"/>
<gene>
    <name evidence="2" type="ORF">SETTUDRAFT_165683</name>
</gene>
<dbReference type="STRING" id="671987.R0JLY8"/>
<reference evidence="2 3" key="2">
    <citation type="journal article" date="2013" name="PLoS Genet.">
        <title>Comparative genome structure, secondary metabolite, and effector coding capacity across Cochliobolus pathogens.</title>
        <authorList>
            <person name="Condon B.J."/>
            <person name="Leng Y."/>
            <person name="Wu D."/>
            <person name="Bushley K.E."/>
            <person name="Ohm R.A."/>
            <person name="Otillar R."/>
            <person name="Martin J."/>
            <person name="Schackwitz W."/>
            <person name="Grimwood J."/>
            <person name="MohdZainudin N."/>
            <person name="Xue C."/>
            <person name="Wang R."/>
            <person name="Manning V.A."/>
            <person name="Dhillon B."/>
            <person name="Tu Z.J."/>
            <person name="Steffenson B.J."/>
            <person name="Salamov A."/>
            <person name="Sun H."/>
            <person name="Lowry S."/>
            <person name="LaButti K."/>
            <person name="Han J."/>
            <person name="Copeland A."/>
            <person name="Lindquist E."/>
            <person name="Barry K."/>
            <person name="Schmutz J."/>
            <person name="Baker S.E."/>
            <person name="Ciuffetti L.M."/>
            <person name="Grigoriev I.V."/>
            <person name="Zhong S."/>
            <person name="Turgeon B.G."/>
        </authorList>
    </citation>
    <scope>NUCLEOTIDE SEQUENCE [LARGE SCALE GENOMIC DNA]</scope>
    <source>
        <strain evidence="3">28A</strain>
    </source>
</reference>
<dbReference type="EMBL" id="KB908855">
    <property type="protein sequence ID" value="EOA82253.1"/>
    <property type="molecule type" value="Genomic_DNA"/>
</dbReference>
<feature type="transmembrane region" description="Helical" evidence="1">
    <location>
        <begin position="116"/>
        <end position="139"/>
    </location>
</feature>
<dbReference type="Proteomes" id="UP000016935">
    <property type="component" value="Unassembled WGS sequence"/>
</dbReference>
<name>R0JLY8_EXST2</name>
<accession>R0JLY8</accession>
<keyword evidence="1" id="KW-0472">Membrane</keyword>
<evidence type="ECO:0000313" key="2">
    <source>
        <dbReference type="EMBL" id="EOA82253.1"/>
    </source>
</evidence>
<sequence length="185" mass="20441">MGGYGFGVDDGVISVFPKDTKVLAITARGLECIASIDPSIIPDIDVKDIKDKSKSNNFGKFLHCVSLGWFLIRVMTRVELGLAVPLLESTTSIHVALTIMTLIIWWRKPLDVDRPFVIVSGVSYPLAAFLVLCSAHTLWKSDVWWPEFAFKKSDSDDQDLCAQISPDGTISLAPGQILFGFRYFG</sequence>
<dbReference type="OrthoDB" id="3061561at2759"/>
<dbReference type="AlphaFoldDB" id="R0JLY8"/>